<feature type="transmembrane region" description="Helical" evidence="8">
    <location>
        <begin position="156"/>
        <end position="176"/>
    </location>
</feature>
<reference evidence="10" key="1">
    <citation type="submission" date="2012-11" db="EMBL/GenBank/DDBJ databases">
        <authorList>
            <person name="Singh A."/>
            <person name="Pinnaka A.K."/>
            <person name="Vaidya B."/>
        </authorList>
    </citation>
    <scope>NUCLEOTIDE SEQUENCE [LARGE SCALE GENOMIC DNA]</scope>
    <source>
        <strain evidence="10">AK23</strain>
    </source>
</reference>
<evidence type="ECO:0000256" key="6">
    <source>
        <dbReference type="ARBA" id="ARBA00022989"/>
    </source>
</evidence>
<accession>W9UTW4</accession>
<dbReference type="Gene3D" id="1.20.1530.20">
    <property type="match status" value="1"/>
</dbReference>
<keyword evidence="5 8" id="KW-0812">Transmembrane</keyword>
<keyword evidence="4" id="KW-1003">Cell membrane</keyword>
<dbReference type="PANTHER" id="PTHR36838">
    <property type="entry name" value="AUXIN EFFLUX CARRIER FAMILY PROTEIN"/>
    <property type="match status" value="1"/>
</dbReference>
<organism evidence="9 10">
    <name type="scientific">Nitrincola nitratireducens</name>
    <dbReference type="NCBI Taxonomy" id="1229521"/>
    <lineage>
        <taxon>Bacteria</taxon>
        <taxon>Pseudomonadati</taxon>
        <taxon>Pseudomonadota</taxon>
        <taxon>Gammaproteobacteria</taxon>
        <taxon>Oceanospirillales</taxon>
        <taxon>Oceanospirillaceae</taxon>
        <taxon>Nitrincola</taxon>
    </lineage>
</organism>
<reference evidence="9 10" key="2">
    <citation type="journal article" date="2015" name="Syst. Appl. Microbiol.">
        <title>Nitrincola nitratireducens sp. nov. isolated from a haloalkaline crater lake.</title>
        <authorList>
            <person name="Singh A."/>
            <person name="Vaidya B."/>
            <person name="Tanuku N.R."/>
            <person name="Pinnaka A.K."/>
        </authorList>
    </citation>
    <scope>NUCLEOTIDE SEQUENCE [LARGE SCALE GENOMIC DNA]</scope>
    <source>
        <strain evidence="9 10">AK23</strain>
    </source>
</reference>
<evidence type="ECO:0000313" key="9">
    <source>
        <dbReference type="EMBL" id="EXJ10534.1"/>
    </source>
</evidence>
<proteinExistence type="inferred from homology"/>
<dbReference type="GO" id="GO:0055085">
    <property type="term" value="P:transmembrane transport"/>
    <property type="evidence" value="ECO:0007669"/>
    <property type="project" value="InterPro"/>
</dbReference>
<feature type="transmembrane region" description="Helical" evidence="8">
    <location>
        <begin position="276"/>
        <end position="301"/>
    </location>
</feature>
<dbReference type="Pfam" id="PF03547">
    <property type="entry name" value="Mem_trans"/>
    <property type="match status" value="1"/>
</dbReference>
<dbReference type="InterPro" id="IPR004776">
    <property type="entry name" value="Mem_transp_PIN-like"/>
</dbReference>
<dbReference type="STRING" id="1229521.D791_02599"/>
<comment type="similarity">
    <text evidence="2">Belongs to the auxin efflux carrier (TC 2.A.69) family.</text>
</comment>
<dbReference type="GO" id="GO:0005886">
    <property type="term" value="C:plasma membrane"/>
    <property type="evidence" value="ECO:0007669"/>
    <property type="project" value="UniProtKB-SubCell"/>
</dbReference>
<protein>
    <submittedName>
        <fullName evidence="9">Auxin efflux carrier</fullName>
    </submittedName>
</protein>
<dbReference type="Proteomes" id="UP000019464">
    <property type="component" value="Unassembled WGS sequence"/>
</dbReference>
<feature type="transmembrane region" description="Helical" evidence="8">
    <location>
        <begin position="120"/>
        <end position="144"/>
    </location>
</feature>
<feature type="transmembrane region" description="Helical" evidence="8">
    <location>
        <begin position="221"/>
        <end position="243"/>
    </location>
</feature>
<feature type="transmembrane region" description="Helical" evidence="8">
    <location>
        <begin position="188"/>
        <end position="209"/>
    </location>
</feature>
<keyword evidence="6 8" id="KW-1133">Transmembrane helix</keyword>
<dbReference type="AlphaFoldDB" id="W9UTW4"/>
<sequence length="302" mass="31633">MLQIISALVPIFALLMIGFLARRHGFPGEGFWAPAERFTYYLLFPALLVNSLSQASLSGGESVRIVLAVLVLLAIVSGICVLLKKRLEVEFATYTSFYQGSMRFNTFVALATTSALLSSAGLVVAAIIAAVMIPVLNILCVLVFSSEKGIGSNLLPTLKALVTNPLILACFAGVLVNQLGGLPSTISATLGLLGQMALPLGLLSVGAALNLNALRSSGRVLYVSSAIKLLLFPVIAWGVAYGFQLSELASQVLIIFAAMPTATSAYILARQLGGDAPLMAAIITAQTLFAMVTLPLVLSFVG</sequence>
<comment type="subcellular location">
    <subcellularLocation>
        <location evidence="1">Cell membrane</location>
        <topology evidence="1">Multi-pass membrane protein</topology>
    </subcellularLocation>
</comment>
<feature type="transmembrane region" description="Helical" evidence="8">
    <location>
        <begin position="39"/>
        <end position="58"/>
    </location>
</feature>
<evidence type="ECO:0000256" key="7">
    <source>
        <dbReference type="ARBA" id="ARBA00023136"/>
    </source>
</evidence>
<evidence type="ECO:0000256" key="1">
    <source>
        <dbReference type="ARBA" id="ARBA00004651"/>
    </source>
</evidence>
<evidence type="ECO:0000313" key="10">
    <source>
        <dbReference type="Proteomes" id="UP000019464"/>
    </source>
</evidence>
<feature type="transmembrane region" description="Helical" evidence="8">
    <location>
        <begin position="249"/>
        <end position="269"/>
    </location>
</feature>
<name>W9UTW4_9GAMM</name>
<evidence type="ECO:0000256" key="3">
    <source>
        <dbReference type="ARBA" id="ARBA00022448"/>
    </source>
</evidence>
<dbReference type="PANTHER" id="PTHR36838:SF4">
    <property type="entry name" value="AUXIN EFFLUX CARRIER FAMILY PROTEIN"/>
    <property type="match status" value="1"/>
</dbReference>
<comment type="caution">
    <text evidence="9">The sequence shown here is derived from an EMBL/GenBank/DDBJ whole genome shotgun (WGS) entry which is preliminary data.</text>
</comment>
<dbReference type="OrthoDB" id="9805563at2"/>
<dbReference type="EMBL" id="AONB01000013">
    <property type="protein sequence ID" value="EXJ10534.1"/>
    <property type="molecule type" value="Genomic_DNA"/>
</dbReference>
<keyword evidence="10" id="KW-1185">Reference proteome</keyword>
<keyword evidence="3" id="KW-0813">Transport</keyword>
<feature type="transmembrane region" description="Helical" evidence="8">
    <location>
        <begin position="65"/>
        <end position="84"/>
    </location>
</feature>
<evidence type="ECO:0000256" key="4">
    <source>
        <dbReference type="ARBA" id="ARBA00022475"/>
    </source>
</evidence>
<dbReference type="InterPro" id="IPR038770">
    <property type="entry name" value="Na+/solute_symporter_sf"/>
</dbReference>
<evidence type="ECO:0000256" key="5">
    <source>
        <dbReference type="ARBA" id="ARBA00022692"/>
    </source>
</evidence>
<evidence type="ECO:0000256" key="2">
    <source>
        <dbReference type="ARBA" id="ARBA00010145"/>
    </source>
</evidence>
<evidence type="ECO:0000256" key="8">
    <source>
        <dbReference type="SAM" id="Phobius"/>
    </source>
</evidence>
<dbReference type="RefSeq" id="WP_036511882.1">
    <property type="nucleotide sequence ID" value="NZ_AONB01000013.1"/>
</dbReference>
<gene>
    <name evidence="9" type="ORF">D791_02599</name>
</gene>
<keyword evidence="7 8" id="KW-0472">Membrane</keyword>